<organism evidence="2 4">
    <name type="scientific">Haladaptatus paucihalophilus DX253</name>
    <dbReference type="NCBI Taxonomy" id="797209"/>
    <lineage>
        <taxon>Archaea</taxon>
        <taxon>Methanobacteriati</taxon>
        <taxon>Methanobacteriota</taxon>
        <taxon>Stenosarchaea group</taxon>
        <taxon>Halobacteria</taxon>
        <taxon>Halobacteriales</taxon>
        <taxon>Haladaptataceae</taxon>
        <taxon>Haladaptatus</taxon>
    </lineage>
</organism>
<dbReference type="SUPFAM" id="SSF56112">
    <property type="entry name" value="Protein kinase-like (PK-like)"/>
    <property type="match status" value="1"/>
</dbReference>
<evidence type="ECO:0000313" key="2">
    <source>
        <dbReference type="EMBL" id="EFW93752.1"/>
    </source>
</evidence>
<reference evidence="3" key="3">
    <citation type="submission" date="2016-11" db="EMBL/GenBank/DDBJ databases">
        <authorList>
            <person name="Jaros S."/>
            <person name="Januszkiewicz K."/>
            <person name="Wedrychowicz H."/>
        </authorList>
    </citation>
    <scope>NUCLEOTIDE SEQUENCE [LARGE SCALE GENOMIC DNA]</scope>
    <source>
        <strain evidence="3">DX253</strain>
    </source>
</reference>
<evidence type="ECO:0000313" key="4">
    <source>
        <dbReference type="Proteomes" id="UP000003751"/>
    </source>
</evidence>
<dbReference type="Gene3D" id="3.90.1200.10">
    <property type="match status" value="1"/>
</dbReference>
<name>E7QMV7_HALPU</name>
<reference evidence="5" key="2">
    <citation type="submission" date="2016-11" db="EMBL/GenBank/DDBJ databases">
        <authorList>
            <person name="Varghese N."/>
            <person name="Submissions S."/>
        </authorList>
    </citation>
    <scope>NUCLEOTIDE SEQUENCE [LARGE SCALE GENOMIC DNA]</scope>
    <source>
        <strain evidence="5">DX253</strain>
    </source>
</reference>
<dbReference type="eggNOG" id="arCOG04682">
    <property type="taxonomic scope" value="Archaea"/>
</dbReference>
<dbReference type="PATRIC" id="fig|797209.4.peg.259"/>
<proteinExistence type="predicted"/>
<dbReference type="EMBL" id="AEMG01000002">
    <property type="protein sequence ID" value="EFW93752.1"/>
    <property type="molecule type" value="Genomic_DNA"/>
</dbReference>
<dbReference type="PANTHER" id="PTHR21310">
    <property type="entry name" value="AMINOGLYCOSIDE PHOSPHOTRANSFERASE-RELATED-RELATED"/>
    <property type="match status" value="1"/>
</dbReference>
<evidence type="ECO:0000259" key="1">
    <source>
        <dbReference type="Pfam" id="PF01636"/>
    </source>
</evidence>
<dbReference type="Gene3D" id="3.30.200.20">
    <property type="entry name" value="Phosphorylase Kinase, domain 1"/>
    <property type="match status" value="1"/>
</dbReference>
<dbReference type="Proteomes" id="UP000003751">
    <property type="component" value="Unassembled WGS sequence"/>
</dbReference>
<dbReference type="Pfam" id="PF01636">
    <property type="entry name" value="APH"/>
    <property type="match status" value="1"/>
</dbReference>
<dbReference type="RefSeq" id="WP_007976296.1">
    <property type="nucleotide sequence ID" value="NZ_AEMG01000002.1"/>
</dbReference>
<reference evidence="2 4" key="1">
    <citation type="journal article" date="2014" name="ISME J.">
        <title>Trehalose/2-sulfotrehalose biosynthesis and glycine-betaine uptake are widely spread mechanisms for osmoadaptation in the Halobacteriales.</title>
        <authorList>
            <person name="Youssef N.H."/>
            <person name="Savage-Ashlock K.N."/>
            <person name="McCully A.L."/>
            <person name="Luedtke B."/>
            <person name="Shaw E.I."/>
            <person name="Hoff W.D."/>
            <person name="Elshahed M.S."/>
        </authorList>
    </citation>
    <scope>NUCLEOTIDE SEQUENCE [LARGE SCALE GENOMIC DNA]</scope>
    <source>
        <strain evidence="2 4">DX253</strain>
    </source>
</reference>
<sequence>MKEDERAVRERLESHTNDYEVGRKLHDVPPHVTHEVRLDGRRAVCKRATSDEGDPAMEARVMQHLETNTSVPVPHVLVLGDDYFVAEWCDEIPADGSVDEASARTMGAGLATLHAETTFESYGFLGARDGELVLDARESWHGTVRDFLADRRDFLRDGGFVADAKAAADALTFVRECPDLFRDVGEPVLCHGNYLPDHVGRDGGDVTTVIDFEHALVGPGEYDYWRTAIPLCAGPGGVDETVAEAFRAGYESVRELPPGFDRRGDVYRLIVVVSFFRSLRLQRQQTGAEATRTARRFRELVSGTIESIREDCDDW</sequence>
<dbReference type="GO" id="GO:0016740">
    <property type="term" value="F:transferase activity"/>
    <property type="evidence" value="ECO:0007669"/>
    <property type="project" value="UniProtKB-KW"/>
</dbReference>
<dbReference type="InterPro" id="IPR051678">
    <property type="entry name" value="AGP_Transferase"/>
</dbReference>
<dbReference type="AlphaFoldDB" id="E7QMV7"/>
<accession>E7QMV7</accession>
<protein>
    <submittedName>
        <fullName evidence="2">Aminoglycoside phosphotransferase</fullName>
    </submittedName>
    <submittedName>
        <fullName evidence="3">Phosphotransferase enzyme family protein</fullName>
    </submittedName>
</protein>
<feature type="domain" description="Aminoglycoside phosphotransferase" evidence="1">
    <location>
        <begin position="36"/>
        <end position="256"/>
    </location>
</feature>
<dbReference type="PANTHER" id="PTHR21310:SF15">
    <property type="entry name" value="AMINOGLYCOSIDE PHOSPHOTRANSFERASE DOMAIN-CONTAINING PROTEIN"/>
    <property type="match status" value="1"/>
</dbReference>
<dbReference type="Proteomes" id="UP000184203">
    <property type="component" value="Unassembled WGS sequence"/>
</dbReference>
<dbReference type="InterPro" id="IPR002575">
    <property type="entry name" value="Aminoglycoside_PTrfase"/>
</dbReference>
<keyword evidence="2" id="KW-0808">Transferase</keyword>
<dbReference type="InterPro" id="IPR011009">
    <property type="entry name" value="Kinase-like_dom_sf"/>
</dbReference>
<evidence type="ECO:0000313" key="5">
    <source>
        <dbReference type="Proteomes" id="UP000184203"/>
    </source>
</evidence>
<dbReference type="OrthoDB" id="350437at2157"/>
<dbReference type="EMBL" id="FRAN01000007">
    <property type="protein sequence ID" value="SHL49925.1"/>
    <property type="molecule type" value="Genomic_DNA"/>
</dbReference>
<evidence type="ECO:0000313" key="3">
    <source>
        <dbReference type="EMBL" id="SHL49925.1"/>
    </source>
</evidence>
<dbReference type="STRING" id="797209.GCA_000376445_01936"/>
<gene>
    <name evidence="3" type="ORF">SAMN05444342_3974</name>
    <name evidence="2" type="ORF">ZOD2009_01375</name>
</gene>
<keyword evidence="5" id="KW-1185">Reference proteome</keyword>